<dbReference type="InterPro" id="IPR002933">
    <property type="entry name" value="Peptidase_M20"/>
</dbReference>
<dbReference type="InterPro" id="IPR017439">
    <property type="entry name" value="Amidohydrolase"/>
</dbReference>
<gene>
    <name evidence="2" type="ORF">JOE66_002688</name>
</gene>
<dbReference type="Pfam" id="PF07687">
    <property type="entry name" value="M20_dimer"/>
    <property type="match status" value="1"/>
</dbReference>
<dbReference type="InterPro" id="IPR036264">
    <property type="entry name" value="Bact_exopeptidase_dim_dom"/>
</dbReference>
<accession>A0ABS2L7L1</accession>
<sequence>MNESLEAVYRDLHEHPELGMAEHRTAAIIARVMTEAGLEVTTGVGGTGIVAVLRNGIDGHDGPVVGLRADMDGLPILEQTGLDYASRATVRGDDGVEIPVMHACGHDMHVTCLIGAVQQLVACRDEWRGTVVAIFQPAEETLAGAQAMVADGLADRFPRPEILLGQHVAPLPAGVVSLHSGTTLASVDSFDITFTGRGGHGSRPQTTIDPIVAASATVMRLQTVVAREVEPGTLAVVTVGTFHAGTKSNVIPATATIGMNVRTLDADTRAKVVEAIRRIASAEAQASGMEIEPLFTVRESGDATVNDAVATERLRARFVREFETDGESGARSVVDIGAASGSEDVGELATAFGVPLVFWFFGGSDPEAFAAAVAAGRVDADIPSNHSPYFAPVIQPTIDAGVRYLTVAALEWLAPA</sequence>
<dbReference type="SUPFAM" id="SSF53187">
    <property type="entry name" value="Zn-dependent exopeptidases"/>
    <property type="match status" value="1"/>
</dbReference>
<dbReference type="EMBL" id="JAFBBU010000001">
    <property type="protein sequence ID" value="MBM7473054.1"/>
    <property type="molecule type" value="Genomic_DNA"/>
</dbReference>
<dbReference type="GO" id="GO:0047980">
    <property type="term" value="F:hippurate hydrolase activity"/>
    <property type="evidence" value="ECO:0007669"/>
    <property type="project" value="UniProtKB-EC"/>
</dbReference>
<dbReference type="InterPro" id="IPR011650">
    <property type="entry name" value="Peptidase_M20_dimer"/>
</dbReference>
<dbReference type="RefSeq" id="WP_205110227.1">
    <property type="nucleotide sequence ID" value="NZ_BAAAHT010000009.1"/>
</dbReference>
<evidence type="ECO:0000313" key="3">
    <source>
        <dbReference type="Proteomes" id="UP000776164"/>
    </source>
</evidence>
<keyword evidence="2" id="KW-0378">Hydrolase</keyword>
<evidence type="ECO:0000259" key="1">
    <source>
        <dbReference type="Pfam" id="PF07687"/>
    </source>
</evidence>
<dbReference type="Gene3D" id="3.30.70.360">
    <property type="match status" value="1"/>
</dbReference>
<proteinExistence type="predicted"/>
<reference evidence="2 3" key="1">
    <citation type="submission" date="2021-01" db="EMBL/GenBank/DDBJ databases">
        <title>Sequencing the genomes of 1000 actinobacteria strains.</title>
        <authorList>
            <person name="Klenk H.-P."/>
        </authorList>
    </citation>
    <scope>NUCLEOTIDE SEQUENCE [LARGE SCALE GENOMIC DNA]</scope>
    <source>
        <strain evidence="2 3">DSM 13057</strain>
    </source>
</reference>
<organism evidence="2 3">
    <name type="scientific">Subtercola frigoramans</name>
    <dbReference type="NCBI Taxonomy" id="120298"/>
    <lineage>
        <taxon>Bacteria</taxon>
        <taxon>Bacillati</taxon>
        <taxon>Actinomycetota</taxon>
        <taxon>Actinomycetes</taxon>
        <taxon>Micrococcales</taxon>
        <taxon>Microbacteriaceae</taxon>
        <taxon>Subtercola</taxon>
    </lineage>
</organism>
<comment type="caution">
    <text evidence="2">The sequence shown here is derived from an EMBL/GenBank/DDBJ whole genome shotgun (WGS) entry which is preliminary data.</text>
</comment>
<dbReference type="NCBIfam" id="TIGR01891">
    <property type="entry name" value="amidohydrolases"/>
    <property type="match status" value="1"/>
</dbReference>
<dbReference type="Pfam" id="PF01546">
    <property type="entry name" value="Peptidase_M20"/>
    <property type="match status" value="1"/>
</dbReference>
<keyword evidence="3" id="KW-1185">Reference proteome</keyword>
<dbReference type="Proteomes" id="UP000776164">
    <property type="component" value="Unassembled WGS sequence"/>
</dbReference>
<dbReference type="PANTHER" id="PTHR11014">
    <property type="entry name" value="PEPTIDASE M20 FAMILY MEMBER"/>
    <property type="match status" value="1"/>
</dbReference>
<dbReference type="PIRSF" id="PIRSF005962">
    <property type="entry name" value="Pept_M20D_amidohydro"/>
    <property type="match status" value="1"/>
</dbReference>
<protein>
    <submittedName>
        <fullName evidence="2">Hippurate hydrolase</fullName>
        <ecNumber evidence="2">3.5.1.32</ecNumber>
    </submittedName>
</protein>
<feature type="domain" description="Peptidase M20 dimerisation" evidence="1">
    <location>
        <begin position="189"/>
        <end position="284"/>
    </location>
</feature>
<dbReference type="SUPFAM" id="SSF55031">
    <property type="entry name" value="Bacterial exopeptidase dimerisation domain"/>
    <property type="match status" value="1"/>
</dbReference>
<dbReference type="Gene3D" id="3.40.630.10">
    <property type="entry name" value="Zn peptidases"/>
    <property type="match status" value="1"/>
</dbReference>
<dbReference type="EC" id="3.5.1.32" evidence="2"/>
<evidence type="ECO:0000313" key="2">
    <source>
        <dbReference type="EMBL" id="MBM7473054.1"/>
    </source>
</evidence>
<name>A0ABS2L7L1_9MICO</name>
<dbReference type="PANTHER" id="PTHR11014:SF63">
    <property type="entry name" value="METALLOPEPTIDASE, PUTATIVE (AFU_ORTHOLOGUE AFUA_6G09600)-RELATED"/>
    <property type="match status" value="1"/>
</dbReference>